<evidence type="ECO:0000313" key="2">
    <source>
        <dbReference type="Proteomes" id="UP001281003"/>
    </source>
</evidence>
<dbReference type="AlphaFoldDB" id="A0AAE0PF49"/>
<name>A0AAE0PF49_SORBR</name>
<proteinExistence type="predicted"/>
<keyword evidence="2" id="KW-1185">Reference proteome</keyword>
<reference evidence="1" key="1">
    <citation type="journal article" date="2023" name="Mol. Phylogenet. Evol.">
        <title>Genome-scale phylogeny and comparative genomics of the fungal order Sordariales.</title>
        <authorList>
            <person name="Hensen N."/>
            <person name="Bonometti L."/>
            <person name="Westerberg I."/>
            <person name="Brannstrom I.O."/>
            <person name="Guillou S."/>
            <person name="Cros-Aarteil S."/>
            <person name="Calhoun S."/>
            <person name="Haridas S."/>
            <person name="Kuo A."/>
            <person name="Mondo S."/>
            <person name="Pangilinan J."/>
            <person name="Riley R."/>
            <person name="LaButti K."/>
            <person name="Andreopoulos B."/>
            <person name="Lipzen A."/>
            <person name="Chen C."/>
            <person name="Yan M."/>
            <person name="Daum C."/>
            <person name="Ng V."/>
            <person name="Clum A."/>
            <person name="Steindorff A."/>
            <person name="Ohm R.A."/>
            <person name="Martin F."/>
            <person name="Silar P."/>
            <person name="Natvig D.O."/>
            <person name="Lalanne C."/>
            <person name="Gautier V."/>
            <person name="Ament-Velasquez S.L."/>
            <person name="Kruys A."/>
            <person name="Hutchinson M.I."/>
            <person name="Powell A.J."/>
            <person name="Barry K."/>
            <person name="Miller A.N."/>
            <person name="Grigoriev I.V."/>
            <person name="Debuchy R."/>
            <person name="Gladieux P."/>
            <person name="Hiltunen Thoren M."/>
            <person name="Johannesson H."/>
        </authorList>
    </citation>
    <scope>NUCLEOTIDE SEQUENCE</scope>
    <source>
        <strain evidence="1">FGSC 1904</strain>
    </source>
</reference>
<sequence>MKAMQELEAQKPIRFSDHVCKQCTIAAPGFGWAAKCLPFQMGDKYDVFDLPAENTTLPIFSIDVLDSWGLEGHTIAFRPVPSPTQFPTRHSRSFQCMSQTRGDWKAIVLHWRLSSALLLGVPGGIAPDAPQALSDGHLEIHGRQKPFLSIDHSSRLDFQTKGMTLQDHLLLVPGYHCFRLSPVRWRHFGVSL</sequence>
<comment type="caution">
    <text evidence="1">The sequence shown here is derived from an EMBL/GenBank/DDBJ whole genome shotgun (WGS) entry which is preliminary data.</text>
</comment>
<gene>
    <name evidence="1" type="ORF">B0T20DRAFT_218615</name>
</gene>
<organism evidence="1 2">
    <name type="scientific">Sordaria brevicollis</name>
    <dbReference type="NCBI Taxonomy" id="83679"/>
    <lineage>
        <taxon>Eukaryota</taxon>
        <taxon>Fungi</taxon>
        <taxon>Dikarya</taxon>
        <taxon>Ascomycota</taxon>
        <taxon>Pezizomycotina</taxon>
        <taxon>Sordariomycetes</taxon>
        <taxon>Sordariomycetidae</taxon>
        <taxon>Sordariales</taxon>
        <taxon>Sordariaceae</taxon>
        <taxon>Sordaria</taxon>
    </lineage>
</organism>
<dbReference type="EMBL" id="JAUTDP010000006">
    <property type="protein sequence ID" value="KAK3398818.1"/>
    <property type="molecule type" value="Genomic_DNA"/>
</dbReference>
<evidence type="ECO:0000313" key="1">
    <source>
        <dbReference type="EMBL" id="KAK3398818.1"/>
    </source>
</evidence>
<accession>A0AAE0PF49</accession>
<dbReference type="Proteomes" id="UP001281003">
    <property type="component" value="Unassembled WGS sequence"/>
</dbReference>
<reference evidence="1" key="2">
    <citation type="submission" date="2023-07" db="EMBL/GenBank/DDBJ databases">
        <authorList>
            <consortium name="Lawrence Berkeley National Laboratory"/>
            <person name="Haridas S."/>
            <person name="Hensen N."/>
            <person name="Bonometti L."/>
            <person name="Westerberg I."/>
            <person name="Brannstrom I.O."/>
            <person name="Guillou S."/>
            <person name="Cros-Aarteil S."/>
            <person name="Calhoun S."/>
            <person name="Kuo A."/>
            <person name="Mondo S."/>
            <person name="Pangilinan J."/>
            <person name="Riley R."/>
            <person name="LaButti K."/>
            <person name="Andreopoulos B."/>
            <person name="Lipzen A."/>
            <person name="Chen C."/>
            <person name="Yanf M."/>
            <person name="Daum C."/>
            <person name="Ng V."/>
            <person name="Clum A."/>
            <person name="Steindorff A."/>
            <person name="Ohm R."/>
            <person name="Martin F."/>
            <person name="Silar P."/>
            <person name="Natvig D."/>
            <person name="Lalanne C."/>
            <person name="Gautier V."/>
            <person name="Ament-velasquez S.L."/>
            <person name="Kruys A."/>
            <person name="Hutchinson M.I."/>
            <person name="Powell A.J."/>
            <person name="Barry K."/>
            <person name="Miller A.N."/>
            <person name="Grigoriev I.V."/>
            <person name="Debuchy R."/>
            <person name="Gladieux P."/>
            <person name="Thoren M.H."/>
            <person name="Johannesson H."/>
        </authorList>
    </citation>
    <scope>NUCLEOTIDE SEQUENCE</scope>
    <source>
        <strain evidence="1">FGSC 1904</strain>
    </source>
</reference>
<protein>
    <submittedName>
        <fullName evidence="1">Uncharacterized protein</fullName>
    </submittedName>
</protein>